<evidence type="ECO:0000256" key="5">
    <source>
        <dbReference type="SAM" id="SignalP"/>
    </source>
</evidence>
<evidence type="ECO:0000313" key="8">
    <source>
        <dbReference type="Proteomes" id="UP000186309"/>
    </source>
</evidence>
<dbReference type="InterPro" id="IPR036034">
    <property type="entry name" value="PDZ_sf"/>
</dbReference>
<feature type="domain" description="PDZ" evidence="6">
    <location>
        <begin position="252"/>
        <end position="329"/>
    </location>
</feature>
<dbReference type="EMBL" id="CP019082">
    <property type="protein sequence ID" value="APW60026.1"/>
    <property type="molecule type" value="Genomic_DNA"/>
</dbReference>
<dbReference type="PANTHER" id="PTHR22939:SF129">
    <property type="entry name" value="SERINE PROTEASE HTRA2, MITOCHONDRIAL"/>
    <property type="match status" value="1"/>
</dbReference>
<comment type="similarity">
    <text evidence="1">Belongs to the peptidase S1C family.</text>
</comment>
<dbReference type="InterPro" id="IPR043504">
    <property type="entry name" value="Peptidase_S1_PA_chymotrypsin"/>
</dbReference>
<dbReference type="Pfam" id="PF13365">
    <property type="entry name" value="Trypsin_2"/>
    <property type="match status" value="1"/>
</dbReference>
<dbReference type="PRINTS" id="PR00834">
    <property type="entry name" value="PROTEASES2C"/>
</dbReference>
<name>A0A1U7CM87_9BACT</name>
<dbReference type="RefSeq" id="WP_076344391.1">
    <property type="nucleotide sequence ID" value="NZ_CP019082.1"/>
</dbReference>
<dbReference type="PANTHER" id="PTHR22939">
    <property type="entry name" value="SERINE PROTEASE FAMILY S1C HTRA-RELATED"/>
    <property type="match status" value="1"/>
</dbReference>
<dbReference type="InterPro" id="IPR001940">
    <property type="entry name" value="Peptidase_S1C"/>
</dbReference>
<dbReference type="Gene3D" id="2.30.42.10">
    <property type="match status" value="1"/>
</dbReference>
<dbReference type="STRING" id="1387353.BSF38_01488"/>
<reference evidence="8" key="1">
    <citation type="submission" date="2016-12" db="EMBL/GenBank/DDBJ databases">
        <title>Comparative genomics of four Isosphaeraceae planctomycetes: a common pool of plasmids and glycoside hydrolase genes.</title>
        <authorList>
            <person name="Ivanova A."/>
        </authorList>
    </citation>
    <scope>NUCLEOTIDE SEQUENCE [LARGE SCALE GENOMIC DNA]</scope>
    <source>
        <strain evidence="8">PX4</strain>
    </source>
</reference>
<accession>A0A1U7CM87</accession>
<keyword evidence="2 7" id="KW-0645">Protease</keyword>
<dbReference type="InterPro" id="IPR001478">
    <property type="entry name" value="PDZ"/>
</dbReference>
<dbReference type="GO" id="GO:0004252">
    <property type="term" value="F:serine-type endopeptidase activity"/>
    <property type="evidence" value="ECO:0007669"/>
    <property type="project" value="InterPro"/>
</dbReference>
<evidence type="ECO:0000256" key="3">
    <source>
        <dbReference type="ARBA" id="ARBA00022801"/>
    </source>
</evidence>
<dbReference type="SUPFAM" id="SSF50156">
    <property type="entry name" value="PDZ domain-like"/>
    <property type="match status" value="1"/>
</dbReference>
<evidence type="ECO:0000256" key="1">
    <source>
        <dbReference type="ARBA" id="ARBA00010541"/>
    </source>
</evidence>
<dbReference type="PROSITE" id="PS50106">
    <property type="entry name" value="PDZ"/>
    <property type="match status" value="1"/>
</dbReference>
<feature type="compositionally biased region" description="Low complexity" evidence="4">
    <location>
        <begin position="351"/>
        <end position="361"/>
    </location>
</feature>
<feature type="region of interest" description="Disordered" evidence="4">
    <location>
        <begin position="333"/>
        <end position="399"/>
    </location>
</feature>
<protein>
    <submittedName>
        <fullName evidence="7">Periplasmic serine endoprotease DegP</fullName>
        <ecNumber evidence="7">3.4.21.107</ecNumber>
    </submittedName>
</protein>
<evidence type="ECO:0000313" key="7">
    <source>
        <dbReference type="EMBL" id="APW60026.1"/>
    </source>
</evidence>
<evidence type="ECO:0000256" key="2">
    <source>
        <dbReference type="ARBA" id="ARBA00022670"/>
    </source>
</evidence>
<dbReference type="Pfam" id="PF17820">
    <property type="entry name" value="PDZ_6"/>
    <property type="match status" value="1"/>
</dbReference>
<dbReference type="AlphaFoldDB" id="A0A1U7CM87"/>
<dbReference type="EC" id="3.4.21.107" evidence="7"/>
<sequence>MRRIGIAALLVLIVAPAHAQREAEGLSASIRKATARVAPAVVSIRPLGIIAPQVVVPPFVRMGRLPIPRARVERMPSGSGVVVDAKRGLVATSGQVLRGSMQAEVVLADGSIRPALRINAAAPPTDLVLIEIDPKGTEVSQVEWADSRTLQLGDWVVAVGRSAMGKSIASAGIVSATVDQAEAGSELEPIQTDALVTAETAGGPLVNLDGQVVGISQARGDFVGGDPRDGFRTAIPETLVRKLAGEFHGDGKVRHGYLGVTLNPDGRRSQGTIVTSVSPGSPAAEAGLAPGDRIVSVDGRAVRDAQALSRAVEMTPVGQELTLVIERQGKKFEAKVRTQPRPDAFDPTTIESVPSSEPSLDPLDEPEPKAAPAPPEPEKSKSDLPPAILEGPKAKTNKP</sequence>
<proteinExistence type="inferred from homology"/>
<keyword evidence="5" id="KW-0732">Signal</keyword>
<gene>
    <name evidence="7" type="primary">degP_1</name>
    <name evidence="7" type="ORF">BSF38_01488</name>
</gene>
<dbReference type="Gene3D" id="2.40.10.10">
    <property type="entry name" value="Trypsin-like serine proteases"/>
    <property type="match status" value="2"/>
</dbReference>
<dbReference type="GO" id="GO:0006508">
    <property type="term" value="P:proteolysis"/>
    <property type="evidence" value="ECO:0007669"/>
    <property type="project" value="UniProtKB-KW"/>
</dbReference>
<organism evidence="7 8">
    <name type="scientific">Paludisphaera borealis</name>
    <dbReference type="NCBI Taxonomy" id="1387353"/>
    <lineage>
        <taxon>Bacteria</taxon>
        <taxon>Pseudomonadati</taxon>
        <taxon>Planctomycetota</taxon>
        <taxon>Planctomycetia</taxon>
        <taxon>Isosphaerales</taxon>
        <taxon>Isosphaeraceae</taxon>
        <taxon>Paludisphaera</taxon>
    </lineage>
</organism>
<dbReference type="SMART" id="SM00228">
    <property type="entry name" value="PDZ"/>
    <property type="match status" value="1"/>
</dbReference>
<dbReference type="InterPro" id="IPR041489">
    <property type="entry name" value="PDZ_6"/>
</dbReference>
<feature type="chain" id="PRO_5012730527" evidence="5">
    <location>
        <begin position="20"/>
        <end position="399"/>
    </location>
</feature>
<dbReference type="KEGG" id="pbor:BSF38_01488"/>
<dbReference type="Proteomes" id="UP000186309">
    <property type="component" value="Chromosome"/>
</dbReference>
<evidence type="ECO:0000256" key="4">
    <source>
        <dbReference type="SAM" id="MobiDB-lite"/>
    </source>
</evidence>
<dbReference type="InterPro" id="IPR009003">
    <property type="entry name" value="Peptidase_S1_PA"/>
</dbReference>
<feature type="signal peptide" evidence="5">
    <location>
        <begin position="1"/>
        <end position="19"/>
    </location>
</feature>
<dbReference type="OrthoDB" id="248175at2"/>
<keyword evidence="3 7" id="KW-0378">Hydrolase</keyword>
<keyword evidence="8" id="KW-1185">Reference proteome</keyword>
<evidence type="ECO:0000259" key="6">
    <source>
        <dbReference type="PROSITE" id="PS50106"/>
    </source>
</evidence>
<dbReference type="SUPFAM" id="SSF50494">
    <property type="entry name" value="Trypsin-like serine proteases"/>
    <property type="match status" value="1"/>
</dbReference>